<name>A0ABX0V3P5_9HYPH</name>
<dbReference type="SMART" id="SM00895">
    <property type="entry name" value="FCD"/>
    <property type="match status" value="1"/>
</dbReference>
<dbReference type="Gene3D" id="1.10.10.10">
    <property type="entry name" value="Winged helix-like DNA-binding domain superfamily/Winged helix DNA-binding domain"/>
    <property type="match status" value="1"/>
</dbReference>
<dbReference type="InterPro" id="IPR011711">
    <property type="entry name" value="GntR_C"/>
</dbReference>
<organism evidence="5 6">
    <name type="scientific">Pseudochelatococcus lubricantis</name>
    <dbReference type="NCBI Taxonomy" id="1538102"/>
    <lineage>
        <taxon>Bacteria</taxon>
        <taxon>Pseudomonadati</taxon>
        <taxon>Pseudomonadota</taxon>
        <taxon>Alphaproteobacteria</taxon>
        <taxon>Hyphomicrobiales</taxon>
        <taxon>Chelatococcaceae</taxon>
        <taxon>Pseudochelatococcus</taxon>
    </lineage>
</organism>
<dbReference type="Pfam" id="PF07729">
    <property type="entry name" value="FCD"/>
    <property type="match status" value="1"/>
</dbReference>
<dbReference type="InterPro" id="IPR008920">
    <property type="entry name" value="TF_FadR/GntR_C"/>
</dbReference>
<dbReference type="Pfam" id="PF00392">
    <property type="entry name" value="GntR"/>
    <property type="match status" value="1"/>
</dbReference>
<dbReference type="InterPro" id="IPR036388">
    <property type="entry name" value="WH-like_DNA-bd_sf"/>
</dbReference>
<dbReference type="EMBL" id="JAASQI010000006">
    <property type="protein sequence ID" value="NIJ58845.1"/>
    <property type="molecule type" value="Genomic_DNA"/>
</dbReference>
<keyword evidence="1" id="KW-0805">Transcription regulation</keyword>
<dbReference type="Proteomes" id="UP001429580">
    <property type="component" value="Unassembled WGS sequence"/>
</dbReference>
<evidence type="ECO:0000256" key="2">
    <source>
        <dbReference type="ARBA" id="ARBA00023125"/>
    </source>
</evidence>
<reference evidence="5 6" key="1">
    <citation type="submission" date="2020-03" db="EMBL/GenBank/DDBJ databases">
        <title>Genomic Encyclopedia of Type Strains, Phase IV (KMG-IV): sequencing the most valuable type-strain genomes for metagenomic binning, comparative biology and taxonomic classification.</title>
        <authorList>
            <person name="Goeker M."/>
        </authorList>
    </citation>
    <scope>NUCLEOTIDE SEQUENCE [LARGE SCALE GENOMIC DNA]</scope>
    <source>
        <strain evidence="5 6">DSM 103870</strain>
    </source>
</reference>
<evidence type="ECO:0000256" key="3">
    <source>
        <dbReference type="ARBA" id="ARBA00023163"/>
    </source>
</evidence>
<dbReference type="PANTHER" id="PTHR43537:SF44">
    <property type="entry name" value="GNTR FAMILY REGULATORY PROTEIN"/>
    <property type="match status" value="1"/>
</dbReference>
<keyword evidence="2 5" id="KW-0238">DNA-binding</keyword>
<accession>A0ABX0V3P5</accession>
<evidence type="ECO:0000313" key="5">
    <source>
        <dbReference type="EMBL" id="NIJ58845.1"/>
    </source>
</evidence>
<dbReference type="PROSITE" id="PS50949">
    <property type="entry name" value="HTH_GNTR"/>
    <property type="match status" value="1"/>
</dbReference>
<dbReference type="InterPro" id="IPR000524">
    <property type="entry name" value="Tscrpt_reg_HTH_GntR"/>
</dbReference>
<dbReference type="SMART" id="SM00345">
    <property type="entry name" value="HTH_GNTR"/>
    <property type="match status" value="1"/>
</dbReference>
<protein>
    <submittedName>
        <fullName evidence="5">DNA-binding FadR family transcriptional regulator</fullName>
    </submittedName>
</protein>
<feature type="domain" description="HTH gntR-type" evidence="4">
    <location>
        <begin position="14"/>
        <end position="82"/>
    </location>
</feature>
<dbReference type="Gene3D" id="1.20.120.530">
    <property type="entry name" value="GntR ligand-binding domain-like"/>
    <property type="match status" value="1"/>
</dbReference>
<evidence type="ECO:0000256" key="1">
    <source>
        <dbReference type="ARBA" id="ARBA00023015"/>
    </source>
</evidence>
<comment type="caution">
    <text evidence="5">The sequence shown here is derived from an EMBL/GenBank/DDBJ whole genome shotgun (WGS) entry which is preliminary data.</text>
</comment>
<dbReference type="SUPFAM" id="SSF46785">
    <property type="entry name" value="Winged helix' DNA-binding domain"/>
    <property type="match status" value="1"/>
</dbReference>
<proteinExistence type="predicted"/>
<sequence>MPLQSARATYLPGMSLHASLLNQLGQRILRGELQPGAPLPNVEDWSAAHNVSRTVMREVIRVLAGKGMVESRPRTGTRVRPRSEWNFLDPDILAWRYGSTVDIADARALFELRRAIEPAAGELAAQRASAAQIAELKEHFALMEQYADDGERFAEPDLAFHQLILRMTGNELIGSLGTLTKAAVIISFHLSNANPYGQRPSLPLHRRVIDCIEARDSKGVREALLELLDNAEADVERGLGARSGV</sequence>
<gene>
    <name evidence="5" type="ORF">FHS82_002700</name>
</gene>
<dbReference type="CDD" id="cd07377">
    <property type="entry name" value="WHTH_GntR"/>
    <property type="match status" value="1"/>
</dbReference>
<dbReference type="SUPFAM" id="SSF48008">
    <property type="entry name" value="GntR ligand-binding domain-like"/>
    <property type="match status" value="1"/>
</dbReference>
<evidence type="ECO:0000313" key="6">
    <source>
        <dbReference type="Proteomes" id="UP001429580"/>
    </source>
</evidence>
<dbReference type="PANTHER" id="PTHR43537">
    <property type="entry name" value="TRANSCRIPTIONAL REGULATOR, GNTR FAMILY"/>
    <property type="match status" value="1"/>
</dbReference>
<dbReference type="GO" id="GO:0003677">
    <property type="term" value="F:DNA binding"/>
    <property type="evidence" value="ECO:0007669"/>
    <property type="project" value="UniProtKB-KW"/>
</dbReference>
<evidence type="ECO:0000259" key="4">
    <source>
        <dbReference type="PROSITE" id="PS50949"/>
    </source>
</evidence>
<keyword evidence="6" id="KW-1185">Reference proteome</keyword>
<dbReference type="RefSeq" id="WP_166953654.1">
    <property type="nucleotide sequence ID" value="NZ_JAASQI010000006.1"/>
</dbReference>
<dbReference type="InterPro" id="IPR036390">
    <property type="entry name" value="WH_DNA-bd_sf"/>
</dbReference>
<keyword evidence="3" id="KW-0804">Transcription</keyword>